<evidence type="ECO:0000256" key="1">
    <source>
        <dbReference type="ARBA" id="ARBA00023002"/>
    </source>
</evidence>
<dbReference type="RefSeq" id="XP_022823130.1">
    <property type="nucleotide sequence ID" value="XM_022967362.1"/>
</dbReference>
<reference evidence="7" key="1">
    <citation type="submission" date="2025-08" db="UniProtKB">
        <authorList>
            <consortium name="RefSeq"/>
        </authorList>
    </citation>
    <scope>IDENTIFICATION</scope>
    <source>
        <strain evidence="7">Ishihara</strain>
        <tissue evidence="7">Whole body</tissue>
    </source>
</reference>
<dbReference type="GO" id="GO:0008465">
    <property type="term" value="F:hydroxypyruvate reductase (NADH) activity"/>
    <property type="evidence" value="ECO:0007669"/>
    <property type="project" value="TreeGrafter"/>
</dbReference>
<feature type="domain" description="D-isomer specific 2-hydroxyacid dehydrogenase catalytic" evidence="4">
    <location>
        <begin position="36"/>
        <end position="343"/>
    </location>
</feature>
<dbReference type="InterPro" id="IPR006140">
    <property type="entry name" value="D-isomer_DH_NAD-bd"/>
</dbReference>
<dbReference type="SUPFAM" id="SSF51735">
    <property type="entry name" value="NAD(P)-binding Rossmann-fold domains"/>
    <property type="match status" value="1"/>
</dbReference>
<dbReference type="CDD" id="cd05301">
    <property type="entry name" value="GDH"/>
    <property type="match status" value="1"/>
</dbReference>
<dbReference type="KEGG" id="sliu:111354083"/>
<dbReference type="Proteomes" id="UP000301870">
    <property type="component" value="Chromosome 17"/>
</dbReference>
<evidence type="ECO:0000259" key="4">
    <source>
        <dbReference type="Pfam" id="PF00389"/>
    </source>
</evidence>
<proteinExistence type="inferred from homology"/>
<dbReference type="GeneID" id="111354083"/>
<organism evidence="6 7">
    <name type="scientific">Spodoptera litura</name>
    <name type="common">Asian cotton leafworm</name>
    <dbReference type="NCBI Taxonomy" id="69820"/>
    <lineage>
        <taxon>Eukaryota</taxon>
        <taxon>Metazoa</taxon>
        <taxon>Ecdysozoa</taxon>
        <taxon>Arthropoda</taxon>
        <taxon>Hexapoda</taxon>
        <taxon>Insecta</taxon>
        <taxon>Pterygota</taxon>
        <taxon>Neoptera</taxon>
        <taxon>Endopterygota</taxon>
        <taxon>Lepidoptera</taxon>
        <taxon>Glossata</taxon>
        <taxon>Ditrysia</taxon>
        <taxon>Noctuoidea</taxon>
        <taxon>Noctuidae</taxon>
        <taxon>Amphipyrinae</taxon>
        <taxon>Spodoptera</taxon>
    </lineage>
</organism>
<evidence type="ECO:0000256" key="2">
    <source>
        <dbReference type="ARBA" id="ARBA00073306"/>
    </source>
</evidence>
<evidence type="ECO:0000313" key="7">
    <source>
        <dbReference type="RefSeq" id="XP_022823130.1"/>
    </source>
</evidence>
<dbReference type="Pfam" id="PF00389">
    <property type="entry name" value="2-Hacid_dh"/>
    <property type="match status" value="1"/>
</dbReference>
<dbReference type="GO" id="GO:0005829">
    <property type="term" value="C:cytosol"/>
    <property type="evidence" value="ECO:0007669"/>
    <property type="project" value="TreeGrafter"/>
</dbReference>
<evidence type="ECO:0000259" key="5">
    <source>
        <dbReference type="Pfam" id="PF02826"/>
    </source>
</evidence>
<comment type="similarity">
    <text evidence="3">Belongs to the D-isomer specific 2-hydroxyacid dehydrogenase family.</text>
</comment>
<dbReference type="InterPro" id="IPR036291">
    <property type="entry name" value="NAD(P)-bd_dom_sf"/>
</dbReference>
<gene>
    <name evidence="7" type="primary">LOC111354083</name>
</gene>
<keyword evidence="1 3" id="KW-0560">Oxidoreductase</keyword>
<evidence type="ECO:0000313" key="6">
    <source>
        <dbReference type="Proteomes" id="UP000301870"/>
    </source>
</evidence>
<protein>
    <recommendedName>
        <fullName evidence="2">Glyoxylate reductase/hydroxypyruvate reductase</fullName>
    </recommendedName>
</protein>
<evidence type="ECO:0000256" key="3">
    <source>
        <dbReference type="RuleBase" id="RU003719"/>
    </source>
</evidence>
<dbReference type="GO" id="GO:0051287">
    <property type="term" value="F:NAD binding"/>
    <property type="evidence" value="ECO:0007669"/>
    <property type="project" value="InterPro"/>
</dbReference>
<dbReference type="OrthoDB" id="298012at2759"/>
<dbReference type="Pfam" id="PF02826">
    <property type="entry name" value="2-Hacid_dh_C"/>
    <property type="match status" value="1"/>
</dbReference>
<feature type="domain" description="D-isomer specific 2-hydroxyacid dehydrogenase NAD-binding" evidence="5">
    <location>
        <begin position="136"/>
        <end position="314"/>
    </location>
</feature>
<dbReference type="PANTHER" id="PTHR10996:SF277">
    <property type="entry name" value="GLYOXYLATE REDUCTASE_HYDROXYPYRUVATE REDUCTASE"/>
    <property type="match status" value="1"/>
</dbReference>
<accession>A0A9J7ITX6</accession>
<dbReference type="InterPro" id="IPR006139">
    <property type="entry name" value="D-isomer_2_OHA_DH_cat_dom"/>
</dbReference>
<sequence length="345" mass="37438">MIYKRVVLSAPSLVRGVVTARKMSSERFQVFVTRNDMPQGGIDLLKKECDVKMSSHPSTMPREELLKAIAGVSGIFCSLTDRIDREVLDAAGPDLKVIGTISVGHDHIDLAECKKRGVRIGYTPDVLTDATAELTMALLLSTSRRLPEAQHEARSGGWKSWAPTWMTGPGLAGSTVGIAGFGRIGQAVARRVKAFNTKQILYFNRSERPEAQETGAIKVTFDELLTQSDFIICCAALVPETKEMFNKAAFEKMKKTAVLVNTSRGGTVDQDALIEALQNNTIRAAGLDVTTPEPLPLDNPLLKLPNCVVLPHIGSAAIETRNTMSELTANNILKALKGEPMPAEL</sequence>
<dbReference type="PANTHER" id="PTHR10996">
    <property type="entry name" value="2-HYDROXYACID DEHYDROGENASE-RELATED"/>
    <property type="match status" value="1"/>
</dbReference>
<dbReference type="FunFam" id="3.40.50.720:FF:000026">
    <property type="entry name" value="Glyoxylate/hydroxypyruvate reductase B"/>
    <property type="match status" value="1"/>
</dbReference>
<keyword evidence="6" id="KW-1185">Reference proteome</keyword>
<dbReference type="AlphaFoldDB" id="A0A9J7ITX6"/>
<name>A0A9J7ITX6_SPOLT</name>
<dbReference type="InterPro" id="IPR050223">
    <property type="entry name" value="D-isomer_2-hydroxyacid_DH"/>
</dbReference>
<dbReference type="GO" id="GO:0030267">
    <property type="term" value="F:glyoxylate reductase (NADPH) activity"/>
    <property type="evidence" value="ECO:0007669"/>
    <property type="project" value="TreeGrafter"/>
</dbReference>
<dbReference type="Gene3D" id="3.40.50.720">
    <property type="entry name" value="NAD(P)-binding Rossmann-like Domain"/>
    <property type="match status" value="2"/>
</dbReference>
<dbReference type="SUPFAM" id="SSF52283">
    <property type="entry name" value="Formate/glycerate dehydrogenase catalytic domain-like"/>
    <property type="match status" value="1"/>
</dbReference>